<accession>A0A6G0Y6B0</accession>
<keyword evidence="1" id="KW-0548">Nucleotidyltransferase</keyword>
<reference evidence="1 2" key="1">
    <citation type="submission" date="2019-08" db="EMBL/GenBank/DDBJ databases">
        <title>Whole genome of Aphis craccivora.</title>
        <authorList>
            <person name="Voronova N.V."/>
            <person name="Shulinski R.S."/>
            <person name="Bandarenka Y.V."/>
            <person name="Zhorov D.G."/>
            <person name="Warner D."/>
        </authorList>
    </citation>
    <scope>NUCLEOTIDE SEQUENCE [LARGE SCALE GENOMIC DNA]</scope>
    <source>
        <strain evidence="1">180601</strain>
        <tissue evidence="1">Whole Body</tissue>
    </source>
</reference>
<evidence type="ECO:0000313" key="1">
    <source>
        <dbReference type="EMBL" id="KAF0749981.1"/>
    </source>
</evidence>
<keyword evidence="1" id="KW-0695">RNA-directed DNA polymerase</keyword>
<protein>
    <submittedName>
        <fullName evidence="1">Putative RNA-directed DNA polymerase</fullName>
    </submittedName>
</protein>
<evidence type="ECO:0000313" key="2">
    <source>
        <dbReference type="Proteomes" id="UP000478052"/>
    </source>
</evidence>
<gene>
    <name evidence="1" type="ORF">FWK35_00018206</name>
</gene>
<organism evidence="1 2">
    <name type="scientific">Aphis craccivora</name>
    <name type="common">Cowpea aphid</name>
    <dbReference type="NCBI Taxonomy" id="307492"/>
    <lineage>
        <taxon>Eukaryota</taxon>
        <taxon>Metazoa</taxon>
        <taxon>Ecdysozoa</taxon>
        <taxon>Arthropoda</taxon>
        <taxon>Hexapoda</taxon>
        <taxon>Insecta</taxon>
        <taxon>Pterygota</taxon>
        <taxon>Neoptera</taxon>
        <taxon>Paraneoptera</taxon>
        <taxon>Hemiptera</taxon>
        <taxon>Sternorrhyncha</taxon>
        <taxon>Aphidomorpha</taxon>
        <taxon>Aphidoidea</taxon>
        <taxon>Aphididae</taxon>
        <taxon>Aphidini</taxon>
        <taxon>Aphis</taxon>
        <taxon>Aphis</taxon>
    </lineage>
</organism>
<keyword evidence="1" id="KW-0808">Transferase</keyword>
<dbReference type="EMBL" id="VUJU01005900">
    <property type="protein sequence ID" value="KAF0749981.1"/>
    <property type="molecule type" value="Genomic_DNA"/>
</dbReference>
<name>A0A6G0Y6B0_APHCR</name>
<dbReference type="GO" id="GO:0003964">
    <property type="term" value="F:RNA-directed DNA polymerase activity"/>
    <property type="evidence" value="ECO:0007669"/>
    <property type="project" value="UniProtKB-KW"/>
</dbReference>
<sequence length="164" mass="18437">MTRTTKILSQVSTTQKTTFNNMILNTYQTNINLNKFNIIEWNPNGFYSKIDGIKLLAGRASGGVAIFINYTSPSKEIPITSDLEISKILLINYPILLSSWMTSIAITLFGDAMTPTKEEPKSKQFLTPITSTFSTMAKQQELTLVMETFPLLTYPSPLQQYLPI</sequence>
<dbReference type="Proteomes" id="UP000478052">
    <property type="component" value="Unassembled WGS sequence"/>
</dbReference>
<keyword evidence="2" id="KW-1185">Reference proteome</keyword>
<dbReference type="AlphaFoldDB" id="A0A6G0Y6B0"/>
<comment type="caution">
    <text evidence="1">The sequence shown here is derived from an EMBL/GenBank/DDBJ whole genome shotgun (WGS) entry which is preliminary data.</text>
</comment>
<proteinExistence type="predicted"/>